<sequence>MRTISLSYRMRS</sequence>
<dbReference type="EMBL" id="LJIJ01000735">
    <property type="protein sequence ID" value="ODM94896.1"/>
    <property type="molecule type" value="Genomic_DNA"/>
</dbReference>
<dbReference type="Proteomes" id="UP000094527">
    <property type="component" value="Unassembled WGS sequence"/>
</dbReference>
<evidence type="ECO:0000313" key="1">
    <source>
        <dbReference type="EMBL" id="ODM94896.1"/>
    </source>
</evidence>
<comment type="caution">
    <text evidence="1">The sequence shown here is derived from an EMBL/GenBank/DDBJ whole genome shotgun (WGS) entry which is preliminary data.</text>
</comment>
<keyword evidence="2" id="KW-1185">Reference proteome</keyword>
<protein>
    <submittedName>
        <fullName evidence="1">Uncharacterized protein</fullName>
    </submittedName>
</protein>
<evidence type="ECO:0000313" key="2">
    <source>
        <dbReference type="Proteomes" id="UP000094527"/>
    </source>
</evidence>
<reference evidence="1 2" key="1">
    <citation type="journal article" date="2016" name="Genome Biol. Evol.">
        <title>Gene Family Evolution Reflects Adaptation to Soil Environmental Stressors in the Genome of the Collembolan Orchesella cincta.</title>
        <authorList>
            <person name="Faddeeva-Vakhrusheva A."/>
            <person name="Derks M.F."/>
            <person name="Anvar S.Y."/>
            <person name="Agamennone V."/>
            <person name="Suring W."/>
            <person name="Smit S."/>
            <person name="van Straalen N.M."/>
            <person name="Roelofs D."/>
        </authorList>
    </citation>
    <scope>NUCLEOTIDE SEQUENCE [LARGE SCALE GENOMIC DNA]</scope>
    <source>
        <tissue evidence="1">Mixed pool</tissue>
    </source>
</reference>
<accession>A0A1D2MPG9</accession>
<proteinExistence type="predicted"/>
<name>A0A1D2MPG9_ORCCI</name>
<organism evidence="1 2">
    <name type="scientific">Orchesella cincta</name>
    <name type="common">Springtail</name>
    <name type="synonym">Podura cincta</name>
    <dbReference type="NCBI Taxonomy" id="48709"/>
    <lineage>
        <taxon>Eukaryota</taxon>
        <taxon>Metazoa</taxon>
        <taxon>Ecdysozoa</taxon>
        <taxon>Arthropoda</taxon>
        <taxon>Hexapoda</taxon>
        <taxon>Collembola</taxon>
        <taxon>Entomobryomorpha</taxon>
        <taxon>Entomobryoidea</taxon>
        <taxon>Orchesellidae</taxon>
        <taxon>Orchesellinae</taxon>
        <taxon>Orchesella</taxon>
    </lineage>
</organism>
<gene>
    <name evidence="1" type="ORF">Ocin01_11780</name>
</gene>